<evidence type="ECO:0000256" key="7">
    <source>
        <dbReference type="PIRSR" id="PIRSR602481-1"/>
    </source>
</evidence>
<organism evidence="8 9">
    <name type="scientific">Flammeovirga yaeyamensis</name>
    <dbReference type="NCBI Taxonomy" id="367791"/>
    <lineage>
        <taxon>Bacteria</taxon>
        <taxon>Pseudomonadati</taxon>
        <taxon>Bacteroidota</taxon>
        <taxon>Cytophagia</taxon>
        <taxon>Cytophagales</taxon>
        <taxon>Flammeovirgaceae</taxon>
        <taxon>Flammeovirga</taxon>
    </lineage>
</organism>
<keyword evidence="5" id="KW-0238">DNA-binding</keyword>
<keyword evidence="2" id="KW-0678">Repressor</keyword>
<keyword evidence="3 7" id="KW-0862">Zinc</keyword>
<keyword evidence="6" id="KW-0804">Transcription</keyword>
<keyword evidence="4" id="KW-0805">Transcription regulation</keyword>
<dbReference type="Gene3D" id="1.10.10.10">
    <property type="entry name" value="Winged helix-like DNA-binding domain superfamily/Winged helix DNA-binding domain"/>
    <property type="match status" value="1"/>
</dbReference>
<proteinExistence type="inferred from homology"/>
<feature type="binding site" evidence="7">
    <location>
        <position position="102"/>
    </location>
    <ligand>
        <name>Zn(2+)</name>
        <dbReference type="ChEBI" id="CHEBI:29105"/>
    </ligand>
</feature>
<evidence type="ECO:0000256" key="3">
    <source>
        <dbReference type="ARBA" id="ARBA00022833"/>
    </source>
</evidence>
<accession>A0AAX1N7W1</accession>
<dbReference type="InterPro" id="IPR036390">
    <property type="entry name" value="WH_DNA-bd_sf"/>
</dbReference>
<keyword evidence="9" id="KW-1185">Reference proteome</keyword>
<dbReference type="Proteomes" id="UP000678679">
    <property type="component" value="Chromosome 1"/>
</dbReference>
<dbReference type="EMBL" id="CP076132">
    <property type="protein sequence ID" value="QWG03565.1"/>
    <property type="molecule type" value="Genomic_DNA"/>
</dbReference>
<protein>
    <submittedName>
        <fullName evidence="8">Transcriptional repressor</fullName>
    </submittedName>
</protein>
<comment type="cofactor">
    <cofactor evidence="7">
        <name>Zn(2+)</name>
        <dbReference type="ChEBI" id="CHEBI:29105"/>
    </cofactor>
    <text evidence="7">Binds 1 zinc ion per subunit.</text>
</comment>
<dbReference type="InterPro" id="IPR036388">
    <property type="entry name" value="WH-like_DNA-bd_sf"/>
</dbReference>
<dbReference type="GO" id="GO:0000976">
    <property type="term" value="F:transcription cis-regulatory region binding"/>
    <property type="evidence" value="ECO:0007669"/>
    <property type="project" value="TreeGrafter"/>
</dbReference>
<keyword evidence="7" id="KW-0479">Metal-binding</keyword>
<evidence type="ECO:0000256" key="2">
    <source>
        <dbReference type="ARBA" id="ARBA00022491"/>
    </source>
</evidence>
<dbReference type="InterPro" id="IPR043135">
    <property type="entry name" value="Fur_C"/>
</dbReference>
<dbReference type="KEGG" id="fya:KMW28_08280"/>
<gene>
    <name evidence="8" type="ORF">KMW28_08280</name>
</gene>
<dbReference type="PANTHER" id="PTHR33202:SF22">
    <property type="entry name" value="HYDROGEN PEROXIDE SENSITIVE REPRESSOR"/>
    <property type="match status" value="1"/>
</dbReference>
<dbReference type="RefSeq" id="WP_066208409.1">
    <property type="nucleotide sequence ID" value="NZ_CP076132.1"/>
</dbReference>
<dbReference type="GO" id="GO:0008270">
    <property type="term" value="F:zinc ion binding"/>
    <property type="evidence" value="ECO:0007669"/>
    <property type="project" value="TreeGrafter"/>
</dbReference>
<name>A0AAX1N7W1_9BACT</name>
<dbReference type="GO" id="GO:0045892">
    <property type="term" value="P:negative regulation of DNA-templated transcription"/>
    <property type="evidence" value="ECO:0007669"/>
    <property type="project" value="TreeGrafter"/>
</dbReference>
<dbReference type="GO" id="GO:0003700">
    <property type="term" value="F:DNA-binding transcription factor activity"/>
    <property type="evidence" value="ECO:0007669"/>
    <property type="project" value="InterPro"/>
</dbReference>
<feature type="binding site" evidence="7">
    <location>
        <position position="138"/>
    </location>
    <ligand>
        <name>Zn(2+)</name>
        <dbReference type="ChEBI" id="CHEBI:29105"/>
    </ligand>
</feature>
<sequence length="141" mass="16041">MSNEAIDILNNAELRRTASRVSILDIFMNSKVALSENILENQLEGICDRATIYRTLKTFINKGILHRVIDENNIVKFAMCNTNHCSEHDHSHDHVHFKCQECGDTECMDDLPIQSVTLPNGYKAKETNYLILGVCKDCNKD</sequence>
<evidence type="ECO:0000313" key="9">
    <source>
        <dbReference type="Proteomes" id="UP000678679"/>
    </source>
</evidence>
<dbReference type="Gene3D" id="3.30.1490.190">
    <property type="match status" value="1"/>
</dbReference>
<dbReference type="InterPro" id="IPR002481">
    <property type="entry name" value="FUR"/>
</dbReference>
<dbReference type="AlphaFoldDB" id="A0AAX1N7W1"/>
<feature type="binding site" evidence="7">
    <location>
        <position position="135"/>
    </location>
    <ligand>
        <name>Zn(2+)</name>
        <dbReference type="ChEBI" id="CHEBI:29105"/>
    </ligand>
</feature>
<dbReference type="PANTHER" id="PTHR33202">
    <property type="entry name" value="ZINC UPTAKE REGULATION PROTEIN"/>
    <property type="match status" value="1"/>
</dbReference>
<evidence type="ECO:0000256" key="6">
    <source>
        <dbReference type="ARBA" id="ARBA00023163"/>
    </source>
</evidence>
<evidence type="ECO:0000256" key="5">
    <source>
        <dbReference type="ARBA" id="ARBA00023125"/>
    </source>
</evidence>
<feature type="binding site" evidence="7">
    <location>
        <position position="99"/>
    </location>
    <ligand>
        <name>Zn(2+)</name>
        <dbReference type="ChEBI" id="CHEBI:29105"/>
    </ligand>
</feature>
<evidence type="ECO:0000256" key="1">
    <source>
        <dbReference type="ARBA" id="ARBA00007957"/>
    </source>
</evidence>
<comment type="similarity">
    <text evidence="1">Belongs to the Fur family.</text>
</comment>
<reference evidence="8 9" key="1">
    <citation type="submission" date="2021-05" db="EMBL/GenBank/DDBJ databases">
        <title>Comparative genomic studies on the polysaccharide-degrading batcterial strains of the Flammeovirga genus.</title>
        <authorList>
            <person name="Zewei F."/>
            <person name="Zheng Z."/>
            <person name="Yu L."/>
            <person name="Ruyue G."/>
            <person name="Yanhong M."/>
            <person name="Yuanyuan C."/>
            <person name="Jingyan G."/>
            <person name="Wenjun H."/>
        </authorList>
    </citation>
    <scope>NUCLEOTIDE SEQUENCE [LARGE SCALE GENOMIC DNA]</scope>
    <source>
        <strain evidence="8 9">NBRC:100898</strain>
    </source>
</reference>
<dbReference type="GO" id="GO:1900376">
    <property type="term" value="P:regulation of secondary metabolite biosynthetic process"/>
    <property type="evidence" value="ECO:0007669"/>
    <property type="project" value="TreeGrafter"/>
</dbReference>
<dbReference type="Pfam" id="PF01475">
    <property type="entry name" value="FUR"/>
    <property type="match status" value="1"/>
</dbReference>
<dbReference type="SUPFAM" id="SSF46785">
    <property type="entry name" value="Winged helix' DNA-binding domain"/>
    <property type="match status" value="1"/>
</dbReference>
<evidence type="ECO:0000256" key="4">
    <source>
        <dbReference type="ARBA" id="ARBA00023015"/>
    </source>
</evidence>
<evidence type="ECO:0000313" key="8">
    <source>
        <dbReference type="EMBL" id="QWG03565.1"/>
    </source>
</evidence>